<comment type="similarity">
    <text evidence="2 10 11">Belongs to the SecY/SEC61-alpha family.</text>
</comment>
<name>A0A841K544_9HYPH</name>
<evidence type="ECO:0000313" key="13">
    <source>
        <dbReference type="Proteomes" id="UP000588017"/>
    </source>
</evidence>
<gene>
    <name evidence="10" type="primary">secY</name>
    <name evidence="12" type="ORF">HNQ73_000220</name>
</gene>
<evidence type="ECO:0000256" key="3">
    <source>
        <dbReference type="ARBA" id="ARBA00022448"/>
    </source>
</evidence>
<dbReference type="GO" id="GO:0043952">
    <property type="term" value="P:protein transport by the Sec complex"/>
    <property type="evidence" value="ECO:0007669"/>
    <property type="project" value="UniProtKB-UniRule"/>
</dbReference>
<feature type="transmembrane region" description="Helical" evidence="10">
    <location>
        <begin position="187"/>
        <end position="208"/>
    </location>
</feature>
<dbReference type="GO" id="GO:0006605">
    <property type="term" value="P:protein targeting"/>
    <property type="evidence" value="ECO:0007669"/>
    <property type="project" value="UniProtKB-UniRule"/>
</dbReference>
<evidence type="ECO:0000256" key="6">
    <source>
        <dbReference type="ARBA" id="ARBA00022989"/>
    </source>
</evidence>
<dbReference type="AlphaFoldDB" id="A0A841K544"/>
<dbReference type="HAMAP" id="MF_01465">
    <property type="entry name" value="SecY"/>
    <property type="match status" value="1"/>
</dbReference>
<dbReference type="RefSeq" id="WP_183331411.1">
    <property type="nucleotide sequence ID" value="NZ_BMHX01000001.1"/>
</dbReference>
<evidence type="ECO:0000256" key="9">
    <source>
        <dbReference type="ARBA" id="ARBA00039733"/>
    </source>
</evidence>
<keyword evidence="8 10" id="KW-0472">Membrane</keyword>
<dbReference type="InterPro" id="IPR026593">
    <property type="entry name" value="SecY"/>
</dbReference>
<feature type="transmembrane region" description="Helical" evidence="10">
    <location>
        <begin position="155"/>
        <end position="175"/>
    </location>
</feature>
<protein>
    <recommendedName>
        <fullName evidence="9 10">Protein translocase subunit SecY</fullName>
    </recommendedName>
</protein>
<evidence type="ECO:0000256" key="7">
    <source>
        <dbReference type="ARBA" id="ARBA00023010"/>
    </source>
</evidence>
<keyword evidence="10" id="KW-1003">Cell membrane</keyword>
<evidence type="ECO:0000256" key="11">
    <source>
        <dbReference type="RuleBase" id="RU004349"/>
    </source>
</evidence>
<dbReference type="Gene3D" id="1.10.3370.10">
    <property type="entry name" value="SecY subunit domain"/>
    <property type="match status" value="1"/>
</dbReference>
<dbReference type="NCBIfam" id="TIGR00967">
    <property type="entry name" value="3a0501s007"/>
    <property type="match status" value="1"/>
</dbReference>
<comment type="caution">
    <text evidence="12">The sequence shown here is derived from an EMBL/GenBank/DDBJ whole genome shotgun (WGS) entry which is preliminary data.</text>
</comment>
<keyword evidence="5 10" id="KW-0653">Protein transport</keyword>
<dbReference type="PROSITE" id="PS00756">
    <property type="entry name" value="SECY_2"/>
    <property type="match status" value="1"/>
</dbReference>
<dbReference type="PRINTS" id="PR00303">
    <property type="entry name" value="SECYTRNLCASE"/>
</dbReference>
<feature type="transmembrane region" description="Helical" evidence="10">
    <location>
        <begin position="394"/>
        <end position="414"/>
    </location>
</feature>
<dbReference type="GO" id="GO:0065002">
    <property type="term" value="P:intracellular protein transmembrane transport"/>
    <property type="evidence" value="ECO:0007669"/>
    <property type="project" value="UniProtKB-UniRule"/>
</dbReference>
<evidence type="ECO:0000256" key="2">
    <source>
        <dbReference type="ARBA" id="ARBA00005751"/>
    </source>
</evidence>
<evidence type="ECO:0000256" key="10">
    <source>
        <dbReference type="HAMAP-Rule" id="MF_01465"/>
    </source>
</evidence>
<keyword evidence="4 10" id="KW-0812">Transmembrane</keyword>
<comment type="subcellular location">
    <subcellularLocation>
        <location evidence="10">Cell membrane</location>
        <topology evidence="10">Multi-pass membrane protein</topology>
    </subcellularLocation>
    <subcellularLocation>
        <location evidence="1">Membrane</location>
        <topology evidence="1">Multi-pass membrane protein</topology>
    </subcellularLocation>
</comment>
<evidence type="ECO:0000256" key="4">
    <source>
        <dbReference type="ARBA" id="ARBA00022692"/>
    </source>
</evidence>
<feature type="transmembrane region" description="Helical" evidence="10">
    <location>
        <begin position="27"/>
        <end position="45"/>
    </location>
</feature>
<dbReference type="SUPFAM" id="SSF103491">
    <property type="entry name" value="Preprotein translocase SecY subunit"/>
    <property type="match status" value="1"/>
</dbReference>
<evidence type="ECO:0000256" key="5">
    <source>
        <dbReference type="ARBA" id="ARBA00022927"/>
    </source>
</evidence>
<dbReference type="InterPro" id="IPR023201">
    <property type="entry name" value="SecY_dom_sf"/>
</dbReference>
<keyword evidence="3 10" id="KW-0813">Transport</keyword>
<feature type="transmembrane region" description="Helical" evidence="10">
    <location>
        <begin position="369"/>
        <end position="387"/>
    </location>
</feature>
<comment type="subunit">
    <text evidence="10">Component of the Sec protein translocase complex. Heterotrimer consisting of SecY, SecE and SecG subunits. The heterotrimers can form oligomers, although 1 heterotrimer is thought to be able to translocate proteins. Interacts with the ribosome. Interacts with SecDF, and other proteins may be involved. Interacts with SecA.</text>
</comment>
<dbReference type="PANTHER" id="PTHR10906">
    <property type="entry name" value="SECY/SEC61-ALPHA FAMILY MEMBER"/>
    <property type="match status" value="1"/>
</dbReference>
<dbReference type="PIRSF" id="PIRSF004557">
    <property type="entry name" value="SecY"/>
    <property type="match status" value="1"/>
</dbReference>
<dbReference type="GO" id="GO:0005886">
    <property type="term" value="C:plasma membrane"/>
    <property type="evidence" value="ECO:0007669"/>
    <property type="project" value="UniProtKB-SubCell"/>
</dbReference>
<comment type="caution">
    <text evidence="10">Lacks conserved residue(s) required for the propagation of feature annotation.</text>
</comment>
<organism evidence="12 13">
    <name type="scientific">Chelatococcus composti</name>
    <dbReference type="NCBI Taxonomy" id="1743235"/>
    <lineage>
        <taxon>Bacteria</taxon>
        <taxon>Pseudomonadati</taxon>
        <taxon>Pseudomonadota</taxon>
        <taxon>Alphaproteobacteria</taxon>
        <taxon>Hyphomicrobiales</taxon>
        <taxon>Chelatococcaceae</taxon>
        <taxon>Chelatococcus</taxon>
    </lineage>
</organism>
<evidence type="ECO:0000313" key="12">
    <source>
        <dbReference type="EMBL" id="MBB6166612.1"/>
    </source>
</evidence>
<dbReference type="InterPro" id="IPR002208">
    <property type="entry name" value="SecY/SEC61-alpha"/>
</dbReference>
<dbReference type="EMBL" id="JACHEH010000001">
    <property type="protein sequence ID" value="MBB6166612.1"/>
    <property type="molecule type" value="Genomic_DNA"/>
</dbReference>
<dbReference type="FunFam" id="1.10.3370.10:FF:000001">
    <property type="entry name" value="Preprotein translocase subunit SecY"/>
    <property type="match status" value="1"/>
</dbReference>
<dbReference type="Proteomes" id="UP000588017">
    <property type="component" value="Unassembled WGS sequence"/>
</dbReference>
<feature type="transmembrane region" description="Helical" evidence="10">
    <location>
        <begin position="123"/>
        <end position="143"/>
    </location>
</feature>
<reference evidence="12 13" key="1">
    <citation type="submission" date="2020-08" db="EMBL/GenBank/DDBJ databases">
        <title>Genomic Encyclopedia of Type Strains, Phase IV (KMG-IV): sequencing the most valuable type-strain genomes for metagenomic binning, comparative biology and taxonomic classification.</title>
        <authorList>
            <person name="Goeker M."/>
        </authorList>
    </citation>
    <scope>NUCLEOTIDE SEQUENCE [LARGE SCALE GENOMIC DNA]</scope>
    <source>
        <strain evidence="12 13">DSM 101465</strain>
    </source>
</reference>
<keyword evidence="6 10" id="KW-1133">Transmembrane helix</keyword>
<keyword evidence="13" id="KW-1185">Reference proteome</keyword>
<dbReference type="InterPro" id="IPR030659">
    <property type="entry name" value="SecY_CS"/>
</dbReference>
<evidence type="ECO:0000256" key="1">
    <source>
        <dbReference type="ARBA" id="ARBA00004141"/>
    </source>
</evidence>
<dbReference type="Pfam" id="PF00344">
    <property type="entry name" value="SecY"/>
    <property type="match status" value="1"/>
</dbReference>
<accession>A0A841K544</accession>
<feature type="transmembrane region" description="Helical" evidence="10">
    <location>
        <begin position="316"/>
        <end position="337"/>
    </location>
</feature>
<evidence type="ECO:0000256" key="8">
    <source>
        <dbReference type="ARBA" id="ARBA00023136"/>
    </source>
</evidence>
<comment type="function">
    <text evidence="10">The central subunit of the protein translocation channel SecYEG. Consists of two halves formed by TMs 1-5 and 6-10. These two domains form a lateral gate at the front which open onto the bilayer between TMs 2 and 7, and are clamped together by SecE at the back. The channel is closed by both a pore ring composed of hydrophobic SecY resides and a short helix (helix 2A) on the extracellular side of the membrane which forms a plug. The plug probably moves laterally to allow the channel to open. The ring and the pore may move independently.</text>
</comment>
<feature type="transmembrane region" description="Helical" evidence="10">
    <location>
        <begin position="214"/>
        <end position="237"/>
    </location>
</feature>
<keyword evidence="7 10" id="KW-0811">Translocation</keyword>
<sequence>MASAAEQLAANLNFGALAKAEELKKRIWFTLAALVVYRLGTYIPLPGIDPNAVADIFRQAQAGVLGLFNMFAGGAVGRMAIFALNIMPYISASIIVQLLTSVVPSLEALKKEGEQGRKVINQYTRYLTVVLAVFQAYGIAIGLESSGNVVLEPGMFFRISTVITLTGGTMFLMWLGEQITSRGIGNGTSLIIFAGIVAELPSAVVGTLELGRQGAVSTGLILGVLVMAVAVIAFIVFMERAQRRLLINYPKRQVGNRMYEGQTSFLPLKLNTAGVIPPIFASSLLLLPTTVATFTQDQGTGFLATLSAYIGHGRPLYMVLYVALIIFFAFFYTAIVFNPAETADNLKKHGGFIPGIRPGERTAEYIDTVLTRITVIGAAYLALICLIPEILISYAALPFYFGGTSLLIVVSVTMDTVAQVHGHLLAHQYEGLVKKAKLRGARRK</sequence>
<proteinExistence type="inferred from homology"/>